<evidence type="ECO:0000313" key="3">
    <source>
        <dbReference type="EMBL" id="KAH3684357.1"/>
    </source>
</evidence>
<name>A0A9P8Q790_WICPI</name>
<dbReference type="GO" id="GO:0003777">
    <property type="term" value="F:microtubule motor activity"/>
    <property type="evidence" value="ECO:0007669"/>
    <property type="project" value="InterPro"/>
</dbReference>
<feature type="domain" description="Kinesin motor" evidence="2">
    <location>
        <begin position="1"/>
        <end position="20"/>
    </location>
</feature>
<protein>
    <recommendedName>
        <fullName evidence="2">Kinesin motor domain-containing protein</fullName>
    </recommendedName>
</protein>
<comment type="caution">
    <text evidence="1">Lacks conserved residue(s) required for the propagation of feature annotation.</text>
</comment>
<dbReference type="InterPro" id="IPR001752">
    <property type="entry name" value="Kinesin_motor_dom"/>
</dbReference>
<evidence type="ECO:0000256" key="1">
    <source>
        <dbReference type="PROSITE-ProRule" id="PRU00283"/>
    </source>
</evidence>
<dbReference type="Proteomes" id="UP000774326">
    <property type="component" value="Unassembled WGS sequence"/>
</dbReference>
<gene>
    <name evidence="3" type="ORF">WICPIJ_004671</name>
</gene>
<organism evidence="3 4">
    <name type="scientific">Wickerhamomyces pijperi</name>
    <name type="common">Yeast</name>
    <name type="synonym">Pichia pijperi</name>
    <dbReference type="NCBI Taxonomy" id="599730"/>
    <lineage>
        <taxon>Eukaryota</taxon>
        <taxon>Fungi</taxon>
        <taxon>Dikarya</taxon>
        <taxon>Ascomycota</taxon>
        <taxon>Saccharomycotina</taxon>
        <taxon>Saccharomycetes</taxon>
        <taxon>Phaffomycetales</taxon>
        <taxon>Wickerhamomycetaceae</taxon>
        <taxon>Wickerhamomyces</taxon>
    </lineage>
</organism>
<comment type="caution">
    <text evidence="3">The sequence shown here is derived from an EMBL/GenBank/DDBJ whole genome shotgun (WGS) entry which is preliminary data.</text>
</comment>
<keyword evidence="4" id="KW-1185">Reference proteome</keyword>
<proteinExistence type="inferred from homology"/>
<evidence type="ECO:0000259" key="2">
    <source>
        <dbReference type="PROSITE" id="PS50067"/>
    </source>
</evidence>
<reference evidence="3" key="2">
    <citation type="submission" date="2021-01" db="EMBL/GenBank/DDBJ databases">
        <authorList>
            <person name="Schikora-Tamarit M.A."/>
        </authorList>
    </citation>
    <scope>NUCLEOTIDE SEQUENCE</scope>
    <source>
        <strain evidence="3">CBS2887</strain>
    </source>
</reference>
<feature type="non-terminal residue" evidence="3">
    <location>
        <position position="1"/>
    </location>
</feature>
<feature type="non-terminal residue" evidence="3">
    <location>
        <position position="118"/>
    </location>
</feature>
<dbReference type="AlphaFoldDB" id="A0A9P8Q790"/>
<comment type="similarity">
    <text evidence="1">Belongs to the TRAFAC class myosin-kinesin ATPase superfamily. Kinesin family.</text>
</comment>
<dbReference type="PROSITE" id="PS50067">
    <property type="entry name" value="KINESIN_MOTOR_2"/>
    <property type="match status" value="1"/>
</dbReference>
<evidence type="ECO:0000313" key="4">
    <source>
        <dbReference type="Proteomes" id="UP000774326"/>
    </source>
</evidence>
<dbReference type="GO" id="GO:0008017">
    <property type="term" value="F:microtubule binding"/>
    <property type="evidence" value="ECO:0007669"/>
    <property type="project" value="InterPro"/>
</dbReference>
<dbReference type="GO" id="GO:0005524">
    <property type="term" value="F:ATP binding"/>
    <property type="evidence" value="ECO:0007669"/>
    <property type="project" value="InterPro"/>
</dbReference>
<reference evidence="3" key="1">
    <citation type="journal article" date="2021" name="Open Biol.">
        <title>Shared evolutionary footprints suggest mitochondrial oxidative damage underlies multiple complex I losses in fungi.</title>
        <authorList>
            <person name="Schikora-Tamarit M.A."/>
            <person name="Marcet-Houben M."/>
            <person name="Nosek J."/>
            <person name="Gabaldon T."/>
        </authorList>
    </citation>
    <scope>NUCLEOTIDE SEQUENCE</scope>
    <source>
        <strain evidence="3">CBS2887</strain>
    </source>
</reference>
<dbReference type="EMBL" id="JAEUBG010002586">
    <property type="protein sequence ID" value="KAH3684357.1"/>
    <property type="molecule type" value="Genomic_DNA"/>
</dbReference>
<dbReference type="GO" id="GO:0007018">
    <property type="term" value="P:microtubule-based movement"/>
    <property type="evidence" value="ECO:0007669"/>
    <property type="project" value="InterPro"/>
</dbReference>
<dbReference type="Gene3D" id="1.20.58.1980">
    <property type="match status" value="1"/>
</dbReference>
<accession>A0A9P8Q790</accession>
<sequence>PTDFDETLSTLRFATITSKIENKVKVNKELQFDMDQMVGQFELEKKKLLQCITDLKESSTEKDEVKKLENYVNWQNNYIDTLAFTNKVTLKKLDANLKASQERNRLLMSSLISAVKPA</sequence>